<dbReference type="InterPro" id="IPR050662">
    <property type="entry name" value="Sec-metab_biosynth-thioest"/>
</dbReference>
<protein>
    <submittedName>
        <fullName evidence="3">MBL fold metallo-hydrolase</fullName>
    </submittedName>
</protein>
<dbReference type="PANTHER" id="PTHR23131:SF4">
    <property type="entry name" value="METALLO-BETA-LACTAMASE SUPERFAMILY POTEIN"/>
    <property type="match status" value="1"/>
</dbReference>
<dbReference type="InterPro" id="IPR001279">
    <property type="entry name" value="Metallo-B-lactamas"/>
</dbReference>
<evidence type="ECO:0000313" key="3">
    <source>
        <dbReference type="EMBL" id="MBV0934873.1"/>
    </source>
</evidence>
<proteinExistence type="predicted"/>
<dbReference type="Pfam" id="PF21221">
    <property type="entry name" value="B_lactamase-like_C"/>
    <property type="match status" value="1"/>
</dbReference>
<accession>A0ABS6MEX7</accession>
<dbReference type="Proteomes" id="UP000755551">
    <property type="component" value="Unassembled WGS sequence"/>
</dbReference>
<dbReference type="RefSeq" id="WP_217336262.1">
    <property type="nucleotide sequence ID" value="NZ_JAHQZT010000043.1"/>
</dbReference>
<evidence type="ECO:0000313" key="4">
    <source>
        <dbReference type="Proteomes" id="UP000755551"/>
    </source>
</evidence>
<dbReference type="EMBL" id="JAHQZT010000043">
    <property type="protein sequence ID" value="MBV0934873.1"/>
    <property type="molecule type" value="Genomic_DNA"/>
</dbReference>
<dbReference type="Pfam" id="PF00753">
    <property type="entry name" value="Lactamase_B"/>
    <property type="match status" value="1"/>
</dbReference>
<gene>
    <name evidence="3" type="ORF">KTN04_16175</name>
</gene>
<evidence type="ECO:0000259" key="2">
    <source>
        <dbReference type="SMART" id="SM00849"/>
    </source>
</evidence>
<reference evidence="3 4" key="1">
    <citation type="submission" date="2021-06" db="EMBL/GenBank/DDBJ databases">
        <title>Bacterium isolated from marine sediment.</title>
        <authorList>
            <person name="Zhu K.-L."/>
            <person name="Du Z.-J."/>
            <person name="Liang Q.-Y."/>
        </authorList>
    </citation>
    <scope>NUCLEOTIDE SEQUENCE [LARGE SCALE GENOMIC DNA]</scope>
    <source>
        <strain evidence="3 4">A346</strain>
    </source>
</reference>
<name>A0ABS6MEX7_9GAMM</name>
<dbReference type="PANTHER" id="PTHR23131">
    <property type="entry name" value="ENDORIBONUCLEASE LACTB2"/>
    <property type="match status" value="1"/>
</dbReference>
<dbReference type="SMART" id="SM00849">
    <property type="entry name" value="Lactamase_B"/>
    <property type="match status" value="1"/>
</dbReference>
<keyword evidence="4" id="KW-1185">Reference proteome</keyword>
<organism evidence="3 4">
    <name type="scientific">Marinobacterium weihaiense</name>
    <dbReference type="NCBI Taxonomy" id="2851016"/>
    <lineage>
        <taxon>Bacteria</taxon>
        <taxon>Pseudomonadati</taxon>
        <taxon>Pseudomonadota</taxon>
        <taxon>Gammaproteobacteria</taxon>
        <taxon>Oceanospirillales</taxon>
        <taxon>Oceanospirillaceae</taxon>
        <taxon>Marinobacterium</taxon>
    </lineage>
</organism>
<feature type="region of interest" description="Disordered" evidence="1">
    <location>
        <begin position="1"/>
        <end position="20"/>
    </location>
</feature>
<evidence type="ECO:0000256" key="1">
    <source>
        <dbReference type="SAM" id="MobiDB-lite"/>
    </source>
</evidence>
<dbReference type="InterPro" id="IPR048933">
    <property type="entry name" value="B_lactamase-like_C"/>
</dbReference>
<sequence>MREEKCEENPEQRRHAERAALDYPFETPAGNTPLIEICTGVYWARIPMPMALDHINVYLLDDKDGWYLVDTGLNTDASKTVWKQLVECHFKGRPLKGVICTHFHYDHAGLASWLMQEYSAPLYMTHGEYFTMRALASSAAVNDRQCQRDFLHQAGMPVAAVDKIMGLYGNDPFIPEFPRRYIRIRQDDELVIGERRWRIVIGEGHSPEHACLYCEKDALLISGDQVLPSISSNVLVSDVEPDANPLRNWLRSLERLRQLSPDCIVMPAHGQVFTGLHTRLQQLSAHHYRQFGVLERFAAEAGVSGFTAWDAMHILFPRELKPMDMMLAIGETLSHLNYLVDADVFVRRRVAGQPDRYRLA</sequence>
<comment type="caution">
    <text evidence="3">The sequence shown here is derived from an EMBL/GenBank/DDBJ whole genome shotgun (WGS) entry which is preliminary data.</text>
</comment>
<feature type="domain" description="Metallo-beta-lactamase" evidence="2">
    <location>
        <begin position="54"/>
        <end position="269"/>
    </location>
</feature>